<dbReference type="PANTHER" id="PTHR47106">
    <property type="entry name" value="COILED-COIL-HELIX-COILED-COIL-HELIX DOMAIN-CONTAINING PROTEIN 5"/>
    <property type="match status" value="1"/>
</dbReference>
<sequence length="140" mass="14296">MDLSYNLVASKCAEQMAKYQECVLANQSGDWSNICRVQGVALTQCADTAVPHLRELKSGCASEIAAYRTCLERNEQGSDAELGEKCGGLMKTVWECSERVMKAVEAGGRSATSGSVSPASASGPGSGSGPVGSAAGGSAV</sequence>
<dbReference type="PROSITE" id="PS51808">
    <property type="entry name" value="CHCH"/>
    <property type="match status" value="1"/>
</dbReference>
<dbReference type="InterPro" id="IPR052848">
    <property type="entry name" value="CHCH_domain-containing_protein"/>
</dbReference>
<dbReference type="AlphaFoldDB" id="A0A427YI63"/>
<dbReference type="GO" id="GO:0045333">
    <property type="term" value="P:cellular respiration"/>
    <property type="evidence" value="ECO:0007669"/>
    <property type="project" value="TreeGrafter"/>
</dbReference>
<accession>A0A427YI63</accession>
<organism evidence="3 4">
    <name type="scientific">Saitozyma podzolica</name>
    <dbReference type="NCBI Taxonomy" id="1890683"/>
    <lineage>
        <taxon>Eukaryota</taxon>
        <taxon>Fungi</taxon>
        <taxon>Dikarya</taxon>
        <taxon>Basidiomycota</taxon>
        <taxon>Agaricomycotina</taxon>
        <taxon>Tremellomycetes</taxon>
        <taxon>Tremellales</taxon>
        <taxon>Trimorphomycetaceae</taxon>
        <taxon>Saitozyma</taxon>
    </lineage>
</organism>
<feature type="compositionally biased region" description="Low complexity" evidence="1">
    <location>
        <begin position="110"/>
        <end position="123"/>
    </location>
</feature>
<evidence type="ECO:0000313" key="3">
    <source>
        <dbReference type="EMBL" id="RSH90767.1"/>
    </source>
</evidence>
<feature type="region of interest" description="Disordered" evidence="1">
    <location>
        <begin position="107"/>
        <end position="140"/>
    </location>
</feature>
<dbReference type="EMBL" id="RSCD01000009">
    <property type="protein sequence ID" value="RSH90767.1"/>
    <property type="molecule type" value="Genomic_DNA"/>
</dbReference>
<keyword evidence="4" id="KW-1185">Reference proteome</keyword>
<evidence type="ECO:0000259" key="2">
    <source>
        <dbReference type="Pfam" id="PF16860"/>
    </source>
</evidence>
<dbReference type="Proteomes" id="UP000279259">
    <property type="component" value="Unassembled WGS sequence"/>
</dbReference>
<feature type="compositionally biased region" description="Low complexity" evidence="1">
    <location>
        <begin position="131"/>
        <end position="140"/>
    </location>
</feature>
<dbReference type="GO" id="GO:0005758">
    <property type="term" value="C:mitochondrial intermembrane space"/>
    <property type="evidence" value="ECO:0007669"/>
    <property type="project" value="TreeGrafter"/>
</dbReference>
<feature type="domain" description="IMS import disulfide relay-system CHCH-CHCH-like Cx9C" evidence="2">
    <location>
        <begin position="8"/>
        <end position="50"/>
    </location>
</feature>
<dbReference type="Pfam" id="PF16860">
    <property type="entry name" value="CX9C"/>
    <property type="match status" value="1"/>
</dbReference>
<name>A0A427YI63_9TREE</name>
<reference evidence="3 4" key="1">
    <citation type="submission" date="2018-11" db="EMBL/GenBank/DDBJ databases">
        <title>Genome sequence of Saitozyma podzolica DSM 27192.</title>
        <authorList>
            <person name="Aliyu H."/>
            <person name="Gorte O."/>
            <person name="Ochsenreither K."/>
        </authorList>
    </citation>
    <scope>NUCLEOTIDE SEQUENCE [LARGE SCALE GENOMIC DNA]</scope>
    <source>
        <strain evidence="3 4">DSM 27192</strain>
    </source>
</reference>
<dbReference type="OrthoDB" id="2581252at2759"/>
<dbReference type="InterPro" id="IPR031731">
    <property type="entry name" value="CX9C"/>
</dbReference>
<evidence type="ECO:0000256" key="1">
    <source>
        <dbReference type="SAM" id="MobiDB-lite"/>
    </source>
</evidence>
<comment type="caution">
    <text evidence="3">The sequence shown here is derived from an EMBL/GenBank/DDBJ whole genome shotgun (WGS) entry which is preliminary data.</text>
</comment>
<gene>
    <name evidence="3" type="ORF">EHS25_009942</name>
</gene>
<protein>
    <recommendedName>
        <fullName evidence="2">IMS import disulfide relay-system CHCH-CHCH-like Cx9C domain-containing protein</fullName>
    </recommendedName>
</protein>
<dbReference type="PANTHER" id="PTHR47106:SF1">
    <property type="entry name" value="COILED-COIL-HELIX-COILED-COIL-HELIX DOMAIN-CONTAINING PROTEIN 5"/>
    <property type="match status" value="1"/>
</dbReference>
<proteinExistence type="predicted"/>
<evidence type="ECO:0000313" key="4">
    <source>
        <dbReference type="Proteomes" id="UP000279259"/>
    </source>
</evidence>
<dbReference type="Gene3D" id="1.10.287.2900">
    <property type="match status" value="2"/>
</dbReference>